<evidence type="ECO:0000256" key="5">
    <source>
        <dbReference type="ARBA" id="ARBA00022801"/>
    </source>
</evidence>
<dbReference type="GO" id="GO:0004523">
    <property type="term" value="F:RNA-DNA hybrid ribonuclease activity"/>
    <property type="evidence" value="ECO:0007669"/>
    <property type="project" value="UniProtKB-EC"/>
</dbReference>
<dbReference type="EC" id="2.7.7.-" evidence="8"/>
<keyword evidence="4" id="KW-0255">Endonuclease</keyword>
<organism evidence="8 9">
    <name type="scientific">Rosa chinensis</name>
    <name type="common">China rose</name>
    <dbReference type="NCBI Taxonomy" id="74649"/>
    <lineage>
        <taxon>Eukaryota</taxon>
        <taxon>Viridiplantae</taxon>
        <taxon>Streptophyta</taxon>
        <taxon>Embryophyta</taxon>
        <taxon>Tracheophyta</taxon>
        <taxon>Spermatophyta</taxon>
        <taxon>Magnoliopsida</taxon>
        <taxon>eudicotyledons</taxon>
        <taxon>Gunneridae</taxon>
        <taxon>Pentapetalae</taxon>
        <taxon>rosids</taxon>
        <taxon>fabids</taxon>
        <taxon>Rosales</taxon>
        <taxon>Rosaceae</taxon>
        <taxon>Rosoideae</taxon>
        <taxon>Rosoideae incertae sedis</taxon>
        <taxon>Rosa</taxon>
    </lineage>
</organism>
<dbReference type="InterPro" id="IPR050951">
    <property type="entry name" value="Retrovirus_Pol_polyprotein"/>
</dbReference>
<dbReference type="EC" id="3.1.26.4" evidence="8"/>
<dbReference type="Pfam" id="PF17921">
    <property type="entry name" value="Integrase_H2C2"/>
    <property type="match status" value="1"/>
</dbReference>
<dbReference type="OMA" id="MSHAFAY"/>
<name>A0A2P6Q7K5_ROSCH</name>
<dbReference type="InterPro" id="IPR012337">
    <property type="entry name" value="RNaseH-like_sf"/>
</dbReference>
<dbReference type="PROSITE" id="PS50994">
    <property type="entry name" value="INTEGRASE"/>
    <property type="match status" value="1"/>
</dbReference>
<evidence type="ECO:0000313" key="9">
    <source>
        <dbReference type="Proteomes" id="UP000238479"/>
    </source>
</evidence>
<dbReference type="InterPro" id="IPR036397">
    <property type="entry name" value="RNaseH_sf"/>
</dbReference>
<evidence type="ECO:0000256" key="2">
    <source>
        <dbReference type="ARBA" id="ARBA00022695"/>
    </source>
</evidence>
<dbReference type="GO" id="GO:0003676">
    <property type="term" value="F:nucleic acid binding"/>
    <property type="evidence" value="ECO:0007669"/>
    <property type="project" value="InterPro"/>
</dbReference>
<dbReference type="Gramene" id="PRQ30152">
    <property type="protein sequence ID" value="PRQ30152"/>
    <property type="gene ID" value="RchiOBHm_Chr5g0021471"/>
</dbReference>
<keyword evidence="5 8" id="KW-0378">Hydrolase</keyword>
<evidence type="ECO:0000256" key="4">
    <source>
        <dbReference type="ARBA" id="ARBA00022759"/>
    </source>
</evidence>
<dbReference type="GO" id="GO:0003964">
    <property type="term" value="F:RNA-directed DNA polymerase activity"/>
    <property type="evidence" value="ECO:0007669"/>
    <property type="project" value="UniProtKB-KW"/>
</dbReference>
<keyword evidence="1 8" id="KW-0808">Transferase</keyword>
<dbReference type="PANTHER" id="PTHR37984:SF5">
    <property type="entry name" value="PROTEIN NYNRIN-LIKE"/>
    <property type="match status" value="1"/>
</dbReference>
<dbReference type="Gene3D" id="3.30.420.10">
    <property type="entry name" value="Ribonuclease H-like superfamily/Ribonuclease H"/>
    <property type="match status" value="1"/>
</dbReference>
<dbReference type="STRING" id="74649.A0A2P6Q7K5"/>
<comment type="caution">
    <text evidence="8">The sequence shown here is derived from an EMBL/GenBank/DDBJ whole genome shotgun (WGS) entry which is preliminary data.</text>
</comment>
<dbReference type="PANTHER" id="PTHR37984">
    <property type="entry name" value="PROTEIN CBG26694"/>
    <property type="match status" value="1"/>
</dbReference>
<dbReference type="EMBL" id="PDCK01000043">
    <property type="protein sequence ID" value="PRQ30152.1"/>
    <property type="molecule type" value="Genomic_DNA"/>
</dbReference>
<dbReference type="SUPFAM" id="SSF53098">
    <property type="entry name" value="Ribonuclease H-like"/>
    <property type="match status" value="1"/>
</dbReference>
<protein>
    <submittedName>
        <fullName evidence="8">Putative nucleotidyltransferase, Ribonuclease H</fullName>
        <ecNumber evidence="8">2.7.7.-</ecNumber>
        <ecNumber evidence="8">3.1.26.4</ecNumber>
    </submittedName>
</protein>
<dbReference type="SUPFAM" id="SSF56672">
    <property type="entry name" value="DNA/RNA polymerases"/>
    <property type="match status" value="1"/>
</dbReference>
<dbReference type="AlphaFoldDB" id="A0A2P6Q7K5"/>
<evidence type="ECO:0000256" key="3">
    <source>
        <dbReference type="ARBA" id="ARBA00022722"/>
    </source>
</evidence>
<dbReference type="Pfam" id="PF17917">
    <property type="entry name" value="RT_RNaseH"/>
    <property type="match status" value="1"/>
</dbReference>
<keyword evidence="2 8" id="KW-0548">Nucleotidyltransferase</keyword>
<keyword evidence="6" id="KW-0695">RNA-directed DNA polymerase</keyword>
<dbReference type="InterPro" id="IPR041588">
    <property type="entry name" value="Integrase_H2C2"/>
</dbReference>
<evidence type="ECO:0000256" key="6">
    <source>
        <dbReference type="ARBA" id="ARBA00022918"/>
    </source>
</evidence>
<keyword evidence="3" id="KW-0540">Nuclease</keyword>
<dbReference type="InterPro" id="IPR041373">
    <property type="entry name" value="RT_RNaseH"/>
</dbReference>
<dbReference type="FunFam" id="3.10.20.370:FF:000001">
    <property type="entry name" value="Retrovirus-related Pol polyprotein from transposon 17.6-like protein"/>
    <property type="match status" value="1"/>
</dbReference>
<accession>A0A2P6Q7K5</accession>
<proteinExistence type="predicted"/>
<keyword evidence="9" id="KW-1185">Reference proteome</keyword>
<dbReference type="InterPro" id="IPR043502">
    <property type="entry name" value="DNA/RNA_pol_sf"/>
</dbReference>
<dbReference type="GO" id="GO:0015074">
    <property type="term" value="P:DNA integration"/>
    <property type="evidence" value="ECO:0007669"/>
    <property type="project" value="InterPro"/>
</dbReference>
<dbReference type="Proteomes" id="UP000238479">
    <property type="component" value="Chromosome 5"/>
</dbReference>
<feature type="domain" description="Integrase catalytic" evidence="7">
    <location>
        <begin position="262"/>
        <end position="390"/>
    </location>
</feature>
<gene>
    <name evidence="8" type="ORF">RchiOBHm_Chr5g0021471</name>
</gene>
<dbReference type="Gene3D" id="1.10.340.70">
    <property type="match status" value="1"/>
</dbReference>
<dbReference type="InterPro" id="IPR001584">
    <property type="entry name" value="Integrase_cat-core"/>
</dbReference>
<reference evidence="8 9" key="1">
    <citation type="journal article" date="2018" name="Nat. Genet.">
        <title>The Rosa genome provides new insights in the design of modern roses.</title>
        <authorList>
            <person name="Bendahmane M."/>
        </authorList>
    </citation>
    <scope>NUCLEOTIDE SEQUENCE [LARGE SCALE GENOMIC DNA]</scope>
    <source>
        <strain evidence="9">cv. Old Blush</strain>
    </source>
</reference>
<evidence type="ECO:0000313" key="8">
    <source>
        <dbReference type="EMBL" id="PRQ30152.1"/>
    </source>
</evidence>
<dbReference type="CDD" id="cd09274">
    <property type="entry name" value="RNase_HI_RT_Ty3"/>
    <property type="match status" value="1"/>
</dbReference>
<evidence type="ECO:0000256" key="1">
    <source>
        <dbReference type="ARBA" id="ARBA00022679"/>
    </source>
</evidence>
<sequence length="390" mass="44394">MTTTPILALPDFSKEFTVECDASGHGLGAVLSQEGHPIAYLSKTLAPKHLALSVYDKEMMAVVFAVQHWRPYLLGHRFKILTDHRTIQYFLNQRITTPAQQKWLLKLLGYDYSIAYRAGPQNIVPDALSRQAELNSLMGISSPVMDFMKEIAAICHTHPDTIKVVSDIENGTSSQKNFTIMNGQLMYKKRFFVPNVDDWRVKIIKELHCGKEGGHSGWLRTYKRISRSFLWPGIKKQVKTFVSECMVCQQVHYETIAPPGLLQPNPIPSGFWTDISMDFIDGLPRVAGKDSILVVVDRLTKYGHFVALSHPYTARSVAESFIKEIFRLHGMPENIISDRDPIFLSAFWKDFFELQGSKLCMSTSYHPQTDGQTECLNRVLEQYLRCVICE</sequence>
<evidence type="ECO:0000259" key="7">
    <source>
        <dbReference type="PROSITE" id="PS50994"/>
    </source>
</evidence>
<dbReference type="Gene3D" id="3.10.20.370">
    <property type="match status" value="1"/>
</dbReference>